<dbReference type="SUPFAM" id="SSF53335">
    <property type="entry name" value="S-adenosyl-L-methionine-dependent methyltransferases"/>
    <property type="match status" value="1"/>
</dbReference>
<dbReference type="EC" id="2.1.1.72" evidence="6"/>
<dbReference type="KEGG" id="tmar:MARIT_0930"/>
<dbReference type="PRINTS" id="PR00507">
    <property type="entry name" value="N12N6MTFRASE"/>
</dbReference>
<evidence type="ECO:0000313" key="7">
    <source>
        <dbReference type="Proteomes" id="UP000231564"/>
    </source>
</evidence>
<evidence type="ECO:0000313" key="6">
    <source>
        <dbReference type="EMBL" id="SFZ81057.1"/>
    </source>
</evidence>
<evidence type="ECO:0000259" key="4">
    <source>
        <dbReference type="Pfam" id="PF02384"/>
    </source>
</evidence>
<dbReference type="OrthoDB" id="9814572at2"/>
<evidence type="ECO:0000256" key="1">
    <source>
        <dbReference type="ARBA" id="ARBA00006594"/>
    </source>
</evidence>
<dbReference type="Gene3D" id="3.40.50.150">
    <property type="entry name" value="Vaccinia Virus protein VP39"/>
    <property type="match status" value="1"/>
</dbReference>
<dbReference type="PANTHER" id="PTHR42998">
    <property type="entry name" value="TYPE I RESTRICTION ENZYME HINDVIIP M PROTEIN-RELATED"/>
    <property type="match status" value="1"/>
</dbReference>
<name>A0A2H1E8I5_9FLAO</name>
<dbReference type="InterPro" id="IPR003356">
    <property type="entry name" value="DNA_methylase_A-5"/>
</dbReference>
<sequence>MDLIEQGIEKGLIRFDEDRKNIYYIHQDDKRRNYNNPEEKVQAEAYLKLVLNYGYSTERIVQFKSVTMGASVKEVDIVVYNDDECTQPHIVVECKKEDVSELEFEQAIKQGASYAYALSGTVKYLWVTSKIKNESFLIDKESDERQTIPDIPRYGITEIQKYKYAKGGRIGSEEATDEIKKKFFELEEISEEDLTKAFKSAHNSLWAGGELNPSEAFDELDKLIFCKIWDERKDRRNGDPYDFQVFSEPIPKNASKEQKLKIEEKITNDLYKRVVDLYAIGKKEDPEVFKDNIRLSAPKVKTVVSYLESINLGDTDLDSKGRAFEVFMGSYFRGDFGQYFTPRPIVKFIVNSLSINNKSKVLDTSCGSGGFLLYALDKVRKQADKMAEEGYFDKNTPAGHAKWHKHWHDFASTNLFGIEINEQIARTAKMNMIIHDDGHTNVISSDGLVRADVIQENTDNKGFEYGTFDYIITNPPFGSSVKQTEKAYLNQYNLGNKDVSWLDTKNSAVKGRANQSTEVLFIEQCHNFLAENGFLAVVIPDGILTNSSLQYVRDNIEEWYKIIAVVSMPQTAFAHTGAGVKSSVLFLRKWPKAITEKYQTLKADLQTQIKTENKYLAEVARIEKEKKATIKNHTGFENTTGVEDKKLLEKTELFLSWKKETGEGFNQQINDLKEDLADKYLSLKQEKLDDYPILMAIAEDIGYDATGKETGNNELEVIESELKRFIAETNKN</sequence>
<keyword evidence="6" id="KW-0808">Transferase</keyword>
<dbReference type="GO" id="GO:0003677">
    <property type="term" value="F:DNA binding"/>
    <property type="evidence" value="ECO:0007669"/>
    <property type="project" value="InterPro"/>
</dbReference>
<dbReference type="RefSeq" id="WP_100210885.1">
    <property type="nucleotide sequence ID" value="NZ_CP138495.1"/>
</dbReference>
<dbReference type="Proteomes" id="UP000231564">
    <property type="component" value="Chromosome MARIT"/>
</dbReference>
<dbReference type="PROSITE" id="PS00092">
    <property type="entry name" value="N6_MTASE"/>
    <property type="match status" value="1"/>
</dbReference>
<organism evidence="6 7">
    <name type="scientific">Tenacibaculum maritimum NCIMB 2154</name>
    <dbReference type="NCBI Taxonomy" id="1349785"/>
    <lineage>
        <taxon>Bacteria</taxon>
        <taxon>Pseudomonadati</taxon>
        <taxon>Bacteroidota</taxon>
        <taxon>Flavobacteriia</taxon>
        <taxon>Flavobacteriales</taxon>
        <taxon>Flavobacteriaceae</taxon>
        <taxon>Tenacibaculum</taxon>
    </lineage>
</organism>
<comment type="similarity">
    <text evidence="1">Belongs to the N(4)/N(6)-methyltransferase family.</text>
</comment>
<evidence type="ECO:0000256" key="2">
    <source>
        <dbReference type="ARBA" id="ARBA00022747"/>
    </source>
</evidence>
<dbReference type="PANTHER" id="PTHR42998:SF1">
    <property type="entry name" value="TYPE I RESTRICTION ENZYME HINDI METHYLASE SUBUNIT"/>
    <property type="match status" value="1"/>
</dbReference>
<keyword evidence="3" id="KW-0175">Coiled coil</keyword>
<accession>A0A2H1E8I5</accession>
<dbReference type="AlphaFoldDB" id="A0A2H1E8I5"/>
<dbReference type="REBASE" id="226063">
    <property type="entry name" value="M.Tma2154ORF930P"/>
</dbReference>
<dbReference type="GO" id="GO:0009007">
    <property type="term" value="F:site-specific DNA-methyltransferase (adenine-specific) activity"/>
    <property type="evidence" value="ECO:0007669"/>
    <property type="project" value="UniProtKB-EC"/>
</dbReference>
<dbReference type="InterPro" id="IPR029063">
    <property type="entry name" value="SAM-dependent_MTases_sf"/>
</dbReference>
<feature type="coiled-coil region" evidence="3">
    <location>
        <begin position="666"/>
        <end position="728"/>
    </location>
</feature>
<dbReference type="GO" id="GO:0009307">
    <property type="term" value="P:DNA restriction-modification system"/>
    <property type="evidence" value="ECO:0007669"/>
    <property type="project" value="UniProtKB-KW"/>
</dbReference>
<feature type="domain" description="Type I restriction enzyme R protein N-terminal" evidence="5">
    <location>
        <begin position="37"/>
        <end position="152"/>
    </location>
</feature>
<dbReference type="Pfam" id="PF13588">
    <property type="entry name" value="HSDR_N_2"/>
    <property type="match status" value="1"/>
</dbReference>
<evidence type="ECO:0000256" key="3">
    <source>
        <dbReference type="SAM" id="Coils"/>
    </source>
</evidence>
<dbReference type="GO" id="GO:0032259">
    <property type="term" value="P:methylation"/>
    <property type="evidence" value="ECO:0007669"/>
    <property type="project" value="UniProtKB-KW"/>
</dbReference>
<feature type="domain" description="DNA methylase adenine-specific" evidence="4">
    <location>
        <begin position="318"/>
        <end position="618"/>
    </location>
</feature>
<dbReference type="InterPro" id="IPR052916">
    <property type="entry name" value="Type-I_RE_MTase_Subunit"/>
</dbReference>
<dbReference type="InterPro" id="IPR029464">
    <property type="entry name" value="HSDR_N"/>
</dbReference>
<proteinExistence type="inferred from homology"/>
<evidence type="ECO:0000259" key="5">
    <source>
        <dbReference type="Pfam" id="PF13588"/>
    </source>
</evidence>
<dbReference type="GO" id="GO:0008170">
    <property type="term" value="F:N-methyltransferase activity"/>
    <property type="evidence" value="ECO:0007669"/>
    <property type="project" value="InterPro"/>
</dbReference>
<protein>
    <submittedName>
        <fullName evidence="6">Type I restriction-modification system methyltransferase subunit</fullName>
        <ecNumber evidence="6">2.1.1.72</ecNumber>
    </submittedName>
</protein>
<dbReference type="EMBL" id="LT634361">
    <property type="protein sequence ID" value="SFZ81057.1"/>
    <property type="molecule type" value="Genomic_DNA"/>
</dbReference>
<gene>
    <name evidence="6" type="ORF">MARIT_0930</name>
</gene>
<keyword evidence="2" id="KW-0680">Restriction system</keyword>
<reference evidence="6 7" key="1">
    <citation type="submission" date="2016-11" db="EMBL/GenBank/DDBJ databases">
        <authorList>
            <person name="Jaros S."/>
            <person name="Januszkiewicz K."/>
            <person name="Wedrychowicz H."/>
        </authorList>
    </citation>
    <scope>NUCLEOTIDE SEQUENCE [LARGE SCALE GENOMIC DNA]</scope>
    <source>
        <strain evidence="6">NCIMB 2154T</strain>
    </source>
</reference>
<keyword evidence="7" id="KW-1185">Reference proteome</keyword>
<keyword evidence="6" id="KW-0489">Methyltransferase</keyword>
<dbReference type="InterPro" id="IPR002052">
    <property type="entry name" value="DNA_methylase_N6_adenine_CS"/>
</dbReference>
<dbReference type="Pfam" id="PF02384">
    <property type="entry name" value="N6_Mtase"/>
    <property type="match status" value="1"/>
</dbReference>
<dbReference type="GeneID" id="47722495"/>